<dbReference type="EMBL" id="AP019301">
    <property type="protein sequence ID" value="BBH02686.1"/>
    <property type="molecule type" value="Genomic_DNA"/>
</dbReference>
<keyword evidence="1" id="KW-1133">Transmembrane helix</keyword>
<dbReference type="Pfam" id="PF03350">
    <property type="entry name" value="UPF0114"/>
    <property type="match status" value="1"/>
</dbReference>
<keyword evidence="1" id="KW-0472">Membrane</keyword>
<accession>A0A4Y1RFG1</accession>
<name>A0A4Y1RFG1_PRUDU</name>
<evidence type="ECO:0000256" key="1">
    <source>
        <dbReference type="SAM" id="Phobius"/>
    </source>
</evidence>
<keyword evidence="1" id="KW-0812">Transmembrane</keyword>
<reference evidence="2" key="1">
    <citation type="journal article" date="2019" name="Science">
        <title>Mutation of a bHLH transcription factor allowed almond domestication.</title>
        <authorList>
            <person name="Sanchez-Perez R."/>
            <person name="Pavan S."/>
            <person name="Mazzeo R."/>
            <person name="Moldovan C."/>
            <person name="Aiese Cigliano R."/>
            <person name="Del Cueto J."/>
            <person name="Ricciardi F."/>
            <person name="Lotti C."/>
            <person name="Ricciardi L."/>
            <person name="Dicenta F."/>
            <person name="Lopez-Marques R.L."/>
            <person name="Lindberg Moller B."/>
        </authorList>
    </citation>
    <scope>NUCLEOTIDE SEQUENCE</scope>
</reference>
<dbReference type="PANTHER" id="PTHR31721:SF4">
    <property type="entry name" value="OS06G0710300 PROTEIN"/>
    <property type="match status" value="1"/>
</dbReference>
<proteinExistence type="predicted"/>
<protein>
    <submittedName>
        <fullName evidence="2">Uncharacterized protein</fullName>
    </submittedName>
</protein>
<dbReference type="InterPro" id="IPR005134">
    <property type="entry name" value="UPF0114"/>
</dbReference>
<organism evidence="2">
    <name type="scientific">Prunus dulcis</name>
    <name type="common">Almond</name>
    <name type="synonym">Amygdalus dulcis</name>
    <dbReference type="NCBI Taxonomy" id="3755"/>
    <lineage>
        <taxon>Eukaryota</taxon>
        <taxon>Viridiplantae</taxon>
        <taxon>Streptophyta</taxon>
        <taxon>Embryophyta</taxon>
        <taxon>Tracheophyta</taxon>
        <taxon>Spermatophyta</taxon>
        <taxon>Magnoliopsida</taxon>
        <taxon>eudicotyledons</taxon>
        <taxon>Gunneridae</taxon>
        <taxon>Pentapetalae</taxon>
        <taxon>rosids</taxon>
        <taxon>fabids</taxon>
        <taxon>Rosales</taxon>
        <taxon>Rosaceae</taxon>
        <taxon>Amygdaloideae</taxon>
        <taxon>Amygdaleae</taxon>
        <taxon>Prunus</taxon>
    </lineage>
</organism>
<dbReference type="AlphaFoldDB" id="A0A4Y1RFG1"/>
<feature type="transmembrane region" description="Helical" evidence="1">
    <location>
        <begin position="51"/>
        <end position="71"/>
    </location>
</feature>
<feature type="transmembrane region" description="Helical" evidence="1">
    <location>
        <begin position="6"/>
        <end position="30"/>
    </location>
</feature>
<gene>
    <name evidence="2" type="ORF">Prudu_013334</name>
</gene>
<evidence type="ECO:0000313" key="2">
    <source>
        <dbReference type="EMBL" id="BBH02686.1"/>
    </source>
</evidence>
<dbReference type="PANTHER" id="PTHR31721">
    <property type="entry name" value="OS06G0710300 PROTEIN"/>
    <property type="match status" value="1"/>
</dbReference>
<sequence length="189" mass="21128">MAFRFMAFLGVLGSLIGSFLCFIKGCTYVVRSFMEYSVNRSKVIWSLVEAIDVYLLGTVMLVFGMGLYELFISNLDIVKSSQENKPTDRSNLLGMFTLKERPKWLDITTVNELKTKLGHVIVMLLLIGLFEKSGSGNLYPNEDGMENSKFEDCGYEGEYKGKMLNGDGDGNGILTPNSTIAIPTRFKLK</sequence>